<dbReference type="Proteomes" id="UP001328107">
    <property type="component" value="Unassembled WGS sequence"/>
</dbReference>
<proteinExistence type="predicted"/>
<dbReference type="InterPro" id="IPR011333">
    <property type="entry name" value="SKP1/BTB/POZ_sf"/>
</dbReference>
<dbReference type="AlphaFoldDB" id="A0AAN5D469"/>
<feature type="non-terminal residue" evidence="2">
    <location>
        <position position="1"/>
    </location>
</feature>
<dbReference type="SUPFAM" id="SSF54695">
    <property type="entry name" value="POZ domain"/>
    <property type="match status" value="1"/>
</dbReference>
<evidence type="ECO:0000313" key="2">
    <source>
        <dbReference type="EMBL" id="GMR55372.1"/>
    </source>
</evidence>
<protein>
    <recommendedName>
        <fullName evidence="1">BTB domain-containing protein</fullName>
    </recommendedName>
</protein>
<dbReference type="Pfam" id="PF00651">
    <property type="entry name" value="BTB"/>
    <property type="match status" value="1"/>
</dbReference>
<organism evidence="2 3">
    <name type="scientific">Pristionchus mayeri</name>
    <dbReference type="NCBI Taxonomy" id="1317129"/>
    <lineage>
        <taxon>Eukaryota</taxon>
        <taxon>Metazoa</taxon>
        <taxon>Ecdysozoa</taxon>
        <taxon>Nematoda</taxon>
        <taxon>Chromadorea</taxon>
        <taxon>Rhabditida</taxon>
        <taxon>Rhabditina</taxon>
        <taxon>Diplogasteromorpha</taxon>
        <taxon>Diplogasteroidea</taxon>
        <taxon>Neodiplogasteridae</taxon>
        <taxon>Pristionchus</taxon>
    </lineage>
</organism>
<comment type="caution">
    <text evidence="2">The sequence shown here is derived from an EMBL/GenBank/DDBJ whole genome shotgun (WGS) entry which is preliminary data.</text>
</comment>
<dbReference type="SMART" id="SM00225">
    <property type="entry name" value="BTB"/>
    <property type="match status" value="1"/>
</dbReference>
<keyword evidence="3" id="KW-1185">Reference proteome</keyword>
<accession>A0AAN5D469</accession>
<dbReference type="CDD" id="cd18186">
    <property type="entry name" value="BTB_POZ_ZBTB_KLHL-like"/>
    <property type="match status" value="1"/>
</dbReference>
<reference evidence="3" key="1">
    <citation type="submission" date="2022-10" db="EMBL/GenBank/DDBJ databases">
        <title>Genome assembly of Pristionchus species.</title>
        <authorList>
            <person name="Yoshida K."/>
            <person name="Sommer R.J."/>
        </authorList>
    </citation>
    <scope>NUCLEOTIDE SEQUENCE [LARGE SCALE GENOMIC DNA]</scope>
    <source>
        <strain evidence="3">RS5460</strain>
    </source>
</reference>
<feature type="domain" description="BTB" evidence="1">
    <location>
        <begin position="20"/>
        <end position="87"/>
    </location>
</feature>
<gene>
    <name evidence="2" type="ORF">PMAYCL1PPCAC_25567</name>
</gene>
<dbReference type="InterPro" id="IPR000210">
    <property type="entry name" value="BTB/POZ_dom"/>
</dbReference>
<dbReference type="PANTHER" id="PTHR22744">
    <property type="entry name" value="HELIX LOOP HELIX PROTEIN 21-RELATED"/>
    <property type="match status" value="1"/>
</dbReference>
<dbReference type="EMBL" id="BTRK01000005">
    <property type="protein sequence ID" value="GMR55372.1"/>
    <property type="molecule type" value="Genomic_DNA"/>
</dbReference>
<dbReference type="Gene3D" id="3.30.710.10">
    <property type="entry name" value="Potassium Channel Kv1.1, Chain A"/>
    <property type="match status" value="1"/>
</dbReference>
<dbReference type="PANTHER" id="PTHR22744:SF14">
    <property type="entry name" value="BTB DOMAIN-CONTAINING PROTEIN-RELATED"/>
    <property type="match status" value="1"/>
</dbReference>
<sequence>CSIDSSTIDPAKFCSPINHGNVTLVIDGKRLGISKEFLAVYSPVFAAMFFGDFTEKGKEEVEIKDVVYEEFVDLVELIFPLQAQISDSTLPHILALGDRFQMQQVITQCENHLISSTTFTKVEKLHLSDQYRLEKLKVATIIFKSNI</sequence>
<evidence type="ECO:0000259" key="1">
    <source>
        <dbReference type="PROSITE" id="PS50097"/>
    </source>
</evidence>
<evidence type="ECO:0000313" key="3">
    <source>
        <dbReference type="Proteomes" id="UP001328107"/>
    </source>
</evidence>
<name>A0AAN5D469_9BILA</name>
<dbReference type="PROSITE" id="PS50097">
    <property type="entry name" value="BTB"/>
    <property type="match status" value="1"/>
</dbReference>